<keyword evidence="3" id="KW-1185">Reference proteome</keyword>
<reference evidence="2 3" key="1">
    <citation type="submission" date="2023-09" db="EMBL/GenBank/DDBJ databases">
        <authorList>
            <person name="Wang M."/>
        </authorList>
    </citation>
    <scope>NUCLEOTIDE SEQUENCE [LARGE SCALE GENOMIC DNA]</scope>
    <source>
        <strain evidence="2">GT-2023</strain>
        <tissue evidence="2">Liver</tissue>
    </source>
</reference>
<evidence type="ECO:0000313" key="3">
    <source>
        <dbReference type="Proteomes" id="UP001558613"/>
    </source>
</evidence>
<evidence type="ECO:0008006" key="4">
    <source>
        <dbReference type="Google" id="ProtNLM"/>
    </source>
</evidence>
<keyword evidence="1" id="KW-0812">Transmembrane</keyword>
<gene>
    <name evidence="2" type="ORF">QQF64_035086</name>
</gene>
<dbReference type="Proteomes" id="UP001558613">
    <property type="component" value="Unassembled WGS sequence"/>
</dbReference>
<organism evidence="2 3">
    <name type="scientific">Cirrhinus molitorella</name>
    <name type="common">mud carp</name>
    <dbReference type="NCBI Taxonomy" id="172907"/>
    <lineage>
        <taxon>Eukaryota</taxon>
        <taxon>Metazoa</taxon>
        <taxon>Chordata</taxon>
        <taxon>Craniata</taxon>
        <taxon>Vertebrata</taxon>
        <taxon>Euteleostomi</taxon>
        <taxon>Actinopterygii</taxon>
        <taxon>Neopterygii</taxon>
        <taxon>Teleostei</taxon>
        <taxon>Ostariophysi</taxon>
        <taxon>Cypriniformes</taxon>
        <taxon>Cyprinidae</taxon>
        <taxon>Labeoninae</taxon>
        <taxon>Labeonini</taxon>
        <taxon>Cirrhinus</taxon>
    </lineage>
</organism>
<evidence type="ECO:0000313" key="2">
    <source>
        <dbReference type="EMBL" id="KAL1275463.1"/>
    </source>
</evidence>
<proteinExistence type="predicted"/>
<keyword evidence="1" id="KW-0472">Membrane</keyword>
<comment type="caution">
    <text evidence="2">The sequence shown here is derived from an EMBL/GenBank/DDBJ whole genome shotgun (WGS) entry which is preliminary data.</text>
</comment>
<evidence type="ECO:0000256" key="1">
    <source>
        <dbReference type="SAM" id="Phobius"/>
    </source>
</evidence>
<dbReference type="EMBL" id="JAYMGO010000004">
    <property type="protein sequence ID" value="KAL1275463.1"/>
    <property type="molecule type" value="Genomic_DNA"/>
</dbReference>
<dbReference type="Pfam" id="PF15873">
    <property type="entry name" value="DUF4730"/>
    <property type="match status" value="1"/>
</dbReference>
<keyword evidence="1" id="KW-1133">Transmembrane helix</keyword>
<sequence length="88" mass="9761">MREGRETGQREEDKVVQAPWQAYKPTNNMAPKDRNTHMMLCLFLLTLVRTAEAFDGGDAAALLLGATVTLVGICACLGWYARTRNGQF</sequence>
<feature type="transmembrane region" description="Helical" evidence="1">
    <location>
        <begin position="60"/>
        <end position="81"/>
    </location>
</feature>
<accession>A0ABR3NER9</accession>
<protein>
    <recommendedName>
        <fullName evidence="4">Small integral membrane protein 30</fullName>
    </recommendedName>
</protein>
<feature type="transmembrane region" description="Helical" evidence="1">
    <location>
        <begin position="37"/>
        <end position="54"/>
    </location>
</feature>
<dbReference type="InterPro" id="IPR031742">
    <property type="entry name" value="DUF4730"/>
</dbReference>
<name>A0ABR3NER9_9TELE</name>
<dbReference type="PANTHER" id="PTHR36878:SF1">
    <property type="entry name" value="SMALL INTEGRAL MEMBRANE PROTEIN 30"/>
    <property type="match status" value="1"/>
</dbReference>
<dbReference type="PANTHER" id="PTHR36878">
    <property type="entry name" value="SMALL INTEGRAL MEMBRANE PROTEIN 30"/>
    <property type="match status" value="1"/>
</dbReference>